<evidence type="ECO:0000313" key="2">
    <source>
        <dbReference type="EMBL" id="KAF1969819.1"/>
    </source>
</evidence>
<proteinExistence type="inferred from homology"/>
<evidence type="ECO:0000256" key="1">
    <source>
        <dbReference type="ARBA" id="ARBA00008903"/>
    </source>
</evidence>
<accession>A0A6A5V0S4</accession>
<dbReference type="InterPro" id="IPR036291">
    <property type="entry name" value="NAD(P)-bd_dom_sf"/>
</dbReference>
<dbReference type="InterPro" id="IPR023401">
    <property type="entry name" value="ODC_N"/>
</dbReference>
<protein>
    <submittedName>
        <fullName evidence="2">NAD(P)-binding protein</fullName>
    </submittedName>
</protein>
<evidence type="ECO:0000313" key="3">
    <source>
        <dbReference type="Proteomes" id="UP000800036"/>
    </source>
</evidence>
<comment type="similarity">
    <text evidence="1">Belongs to the ornithine cyclodeaminase/mu-crystallin family.</text>
</comment>
<dbReference type="Gene3D" id="3.40.50.720">
    <property type="entry name" value="NAD(P)-binding Rossmann-like Domain"/>
    <property type="match status" value="2"/>
</dbReference>
<keyword evidence="3" id="KW-1185">Reference proteome</keyword>
<gene>
    <name evidence="2" type="ORF">BU23DRAFT_601401</name>
</gene>
<dbReference type="OrthoDB" id="41492at2759"/>
<name>A0A6A5V0S4_9PLEO</name>
<dbReference type="Pfam" id="PF02423">
    <property type="entry name" value="OCD_Mu_crystall"/>
    <property type="match status" value="1"/>
</dbReference>
<dbReference type="Gene3D" id="3.30.1780.10">
    <property type="entry name" value="ornithine cyclodeaminase, domain 1"/>
    <property type="match status" value="1"/>
</dbReference>
<reference evidence="2" key="1">
    <citation type="journal article" date="2020" name="Stud. Mycol.">
        <title>101 Dothideomycetes genomes: a test case for predicting lifestyles and emergence of pathogens.</title>
        <authorList>
            <person name="Haridas S."/>
            <person name="Albert R."/>
            <person name="Binder M."/>
            <person name="Bloem J."/>
            <person name="Labutti K."/>
            <person name="Salamov A."/>
            <person name="Andreopoulos B."/>
            <person name="Baker S."/>
            <person name="Barry K."/>
            <person name="Bills G."/>
            <person name="Bluhm B."/>
            <person name="Cannon C."/>
            <person name="Castanera R."/>
            <person name="Culley D."/>
            <person name="Daum C."/>
            <person name="Ezra D."/>
            <person name="Gonzalez J."/>
            <person name="Henrissat B."/>
            <person name="Kuo A."/>
            <person name="Liang C."/>
            <person name="Lipzen A."/>
            <person name="Lutzoni F."/>
            <person name="Magnuson J."/>
            <person name="Mondo S."/>
            <person name="Nolan M."/>
            <person name="Ohm R."/>
            <person name="Pangilinan J."/>
            <person name="Park H.-J."/>
            <person name="Ramirez L."/>
            <person name="Alfaro M."/>
            <person name="Sun H."/>
            <person name="Tritt A."/>
            <person name="Yoshinaga Y."/>
            <person name="Zwiers L.-H."/>
            <person name="Turgeon B."/>
            <person name="Goodwin S."/>
            <person name="Spatafora J."/>
            <person name="Crous P."/>
            <person name="Grigoriev I."/>
        </authorList>
    </citation>
    <scope>NUCLEOTIDE SEQUENCE</scope>
    <source>
        <strain evidence="2">CBS 107.79</strain>
    </source>
</reference>
<sequence length="267" mass="29482">MPATSEEYVGTKVVGVPPPNAPGKTLTGVLVLCDAEGTPVGFLNSQELTAFRTALGPMPLLQLRREVANVVVFGAGKQAFWHIRLTLMLRPGEVESITIVNRSKPRADELIQNLKAFVGSDVEFLCFVKGAEQLGPKKRSYIAAIGSYHESMSELDPKLFRKIIRMQQVEHIIVDSKSACFKEAGEIIQAKLKEEDVYEIGVMLRNIPRLQEVKEEEMDQGAYLEREWYESGLMIYKSVGMGVMILAVGGAILELAKSKNVGDNSLL</sequence>
<dbReference type="AlphaFoldDB" id="A0A6A5V0S4"/>
<dbReference type="Proteomes" id="UP000800036">
    <property type="component" value="Unassembled WGS sequence"/>
</dbReference>
<dbReference type="SUPFAM" id="SSF51735">
    <property type="entry name" value="NAD(P)-binding Rossmann-fold domains"/>
    <property type="match status" value="1"/>
</dbReference>
<organism evidence="2 3">
    <name type="scientific">Bimuria novae-zelandiae CBS 107.79</name>
    <dbReference type="NCBI Taxonomy" id="1447943"/>
    <lineage>
        <taxon>Eukaryota</taxon>
        <taxon>Fungi</taxon>
        <taxon>Dikarya</taxon>
        <taxon>Ascomycota</taxon>
        <taxon>Pezizomycotina</taxon>
        <taxon>Dothideomycetes</taxon>
        <taxon>Pleosporomycetidae</taxon>
        <taxon>Pleosporales</taxon>
        <taxon>Massarineae</taxon>
        <taxon>Didymosphaeriaceae</taxon>
        <taxon>Bimuria</taxon>
    </lineage>
</organism>
<dbReference type="GO" id="GO:0005737">
    <property type="term" value="C:cytoplasm"/>
    <property type="evidence" value="ECO:0007669"/>
    <property type="project" value="TreeGrafter"/>
</dbReference>
<dbReference type="EMBL" id="ML976706">
    <property type="protein sequence ID" value="KAF1969819.1"/>
    <property type="molecule type" value="Genomic_DNA"/>
</dbReference>
<dbReference type="InterPro" id="IPR003462">
    <property type="entry name" value="ODC_Mu_crystall"/>
</dbReference>
<dbReference type="PANTHER" id="PTHR13812:SF19">
    <property type="entry name" value="KETIMINE REDUCTASE MU-CRYSTALLIN"/>
    <property type="match status" value="1"/>
</dbReference>
<dbReference type="PANTHER" id="PTHR13812">
    <property type="entry name" value="KETIMINE REDUCTASE MU-CRYSTALLIN"/>
    <property type="match status" value="1"/>
</dbReference>